<sequence>MDDLERRLAALLSEPSPDDPPPGLADRIHRAVATRRRNRRALALAAAAGATAVLVAVPLAVHGGNGDAASTANLTPTPASTEPSEPTVTVSRWPEPTVTKTVTPTPDQANIRVPAGVRLEQALRHLMNVTSVVDVESRTAQGKPFVPAALGSDGTVLGATPDGRAAEVGASGGTPEELGFPARSGLGTATGFRTWTEPNGSAADQRCRTVDGTTRTISPQGTDPQGQVWVDDGVIVGSDVMRQPWVAKGCAQVGTVVKAGDPASGVAVAFSYPYVFTADRANDKVLRIVDVETGRVTAEHPLPEGVRAQSMDDPDQKWYAAASGKWFAWVADSTLRWVPRDSWGPVSALPGVPTPEKGVSPWMTAGNRLITYNTGATSFLLDPVTGTRYKSPAVMLAAGDWLLWQNGDGYRLANLR</sequence>
<name>A0ABW1CF59_9ACTN</name>
<comment type="caution">
    <text evidence="3">The sequence shown here is derived from an EMBL/GenBank/DDBJ whole genome shotgun (WGS) entry which is preliminary data.</text>
</comment>
<reference evidence="4" key="1">
    <citation type="journal article" date="2019" name="Int. J. Syst. Evol. Microbiol.">
        <title>The Global Catalogue of Microorganisms (GCM) 10K type strain sequencing project: providing services to taxonomists for standard genome sequencing and annotation.</title>
        <authorList>
            <consortium name="The Broad Institute Genomics Platform"/>
            <consortium name="The Broad Institute Genome Sequencing Center for Infectious Disease"/>
            <person name="Wu L."/>
            <person name="Ma J."/>
        </authorList>
    </citation>
    <scope>NUCLEOTIDE SEQUENCE [LARGE SCALE GENOMIC DNA]</scope>
    <source>
        <strain evidence="4">CCUG 53903</strain>
    </source>
</reference>
<accession>A0ABW1CF59</accession>
<gene>
    <name evidence="3" type="ORF">ACFPZ3_09035</name>
</gene>
<dbReference type="SUPFAM" id="SSF51004">
    <property type="entry name" value="C-terminal (heme d1) domain of cytochrome cd1-nitrite reductase"/>
    <property type="match status" value="1"/>
</dbReference>
<evidence type="ECO:0000256" key="1">
    <source>
        <dbReference type="SAM" id="MobiDB-lite"/>
    </source>
</evidence>
<keyword evidence="2" id="KW-0472">Membrane</keyword>
<keyword evidence="2" id="KW-1133">Transmembrane helix</keyword>
<proteinExistence type="predicted"/>
<feature type="transmembrane region" description="Helical" evidence="2">
    <location>
        <begin position="41"/>
        <end position="61"/>
    </location>
</feature>
<protein>
    <submittedName>
        <fullName evidence="3">Uncharacterized protein</fullName>
    </submittedName>
</protein>
<dbReference type="InterPro" id="IPR011048">
    <property type="entry name" value="Haem_d1_sf"/>
</dbReference>
<evidence type="ECO:0000313" key="4">
    <source>
        <dbReference type="Proteomes" id="UP001596058"/>
    </source>
</evidence>
<keyword evidence="2" id="KW-0812">Transmembrane</keyword>
<dbReference type="EMBL" id="JBHSPA010000011">
    <property type="protein sequence ID" value="MFC5823992.1"/>
    <property type="molecule type" value="Genomic_DNA"/>
</dbReference>
<dbReference type="Proteomes" id="UP001596058">
    <property type="component" value="Unassembled WGS sequence"/>
</dbReference>
<evidence type="ECO:0000256" key="2">
    <source>
        <dbReference type="SAM" id="Phobius"/>
    </source>
</evidence>
<dbReference type="RefSeq" id="WP_379513521.1">
    <property type="nucleotide sequence ID" value="NZ_JBHSPA010000011.1"/>
</dbReference>
<evidence type="ECO:0000313" key="3">
    <source>
        <dbReference type="EMBL" id="MFC5823992.1"/>
    </source>
</evidence>
<feature type="compositionally biased region" description="Low complexity" evidence="1">
    <location>
        <begin position="75"/>
        <end position="87"/>
    </location>
</feature>
<feature type="region of interest" description="Disordered" evidence="1">
    <location>
        <begin position="68"/>
        <end position="107"/>
    </location>
</feature>
<organism evidence="3 4">
    <name type="scientific">Nonomuraea insulae</name>
    <dbReference type="NCBI Taxonomy" id="1616787"/>
    <lineage>
        <taxon>Bacteria</taxon>
        <taxon>Bacillati</taxon>
        <taxon>Actinomycetota</taxon>
        <taxon>Actinomycetes</taxon>
        <taxon>Streptosporangiales</taxon>
        <taxon>Streptosporangiaceae</taxon>
        <taxon>Nonomuraea</taxon>
    </lineage>
</organism>
<feature type="compositionally biased region" description="Low complexity" evidence="1">
    <location>
        <begin position="94"/>
        <end position="106"/>
    </location>
</feature>
<keyword evidence="4" id="KW-1185">Reference proteome</keyword>